<dbReference type="Pfam" id="PF07715">
    <property type="entry name" value="Plug"/>
    <property type="match status" value="1"/>
</dbReference>
<sequence>MVLTFSKKFRERHHLVESGLASGSSSRSASRLILPAGIALLVLLLGLRVAAAPQERGAWRIVSGTVTSQRNELVPGVAVTARTSLGEQRAMSDAEGRFRLQVPSGPITLAFEGKGIKRTVREIGADERADDLRITVELLAPPIHESVVIVASITDPSIERRNDAIYREGLFLRDDQLFHTLDAGINAGQHEGGGKSLEIRRFGFNLDHGGLFGGLKVLVDDVQQNQATQGHGQGYLGALKSLTPELIADVDILNGPFAAEYGDFSGLGVVHIRTKESLPNVLSARVQVGSFDAFRSFLAYSPQLARARAFVAYEASRTDGPFLNPLRYHRDNVTGNYTRELDARSSVSVKLNAGRNSFFSSGQIPLDLVFAGELDRFGFIDPDNGGKVEAGTIGVYYRRENARGDLLKVDGFITRSLFDLWSNFTFFLVDPEYGDEIQQHDSRLQQGANLQYVRLDRISGVTGVLTVGGNFNAFQTNVGLYPSIGRDPVRAFLPRILPDEECCPLTSAHARVTNVGWYAQQALDLLGGRLHLVGGARYDLFRFAVDDKIAPELSGAESAGRFQPKAAVSYAPFDSVPLTFHFNYGRGISSQDARGVVQHPNGPKVATTDFYQVGTSHNYKRLSMTTDLFLIDTSNQQVYVPDDGSTEFVGPSRAYGYEVKLSVRLSSYLSFNGGLTQVMNAFFRGTNPREYVDRAPHTVANAGFTLSGWRGFAGSLRYRHAGSYRLDPLDAGIRAAGLDIVDVYVSKRLLSRLDLNFAIDNLFDKRYYETQNFFVSRVHPADVPRARIHATPGYPRSVMIGLTFRLGEK</sequence>
<dbReference type="STRING" id="454194.PYK22_01836"/>
<dbReference type="Pfam" id="PF13620">
    <property type="entry name" value="CarboxypepD_reg"/>
    <property type="match status" value="1"/>
</dbReference>
<dbReference type="SUPFAM" id="SSF49464">
    <property type="entry name" value="Carboxypeptidase regulatory domain-like"/>
    <property type="match status" value="1"/>
</dbReference>
<keyword evidence="12" id="KW-0675">Receptor</keyword>
<organism evidence="12 13">
    <name type="scientific">Pyrinomonas methylaliphatogenes</name>
    <dbReference type="NCBI Taxonomy" id="454194"/>
    <lineage>
        <taxon>Bacteria</taxon>
        <taxon>Pseudomonadati</taxon>
        <taxon>Acidobacteriota</taxon>
        <taxon>Blastocatellia</taxon>
        <taxon>Blastocatellales</taxon>
        <taxon>Pyrinomonadaceae</taxon>
        <taxon>Pyrinomonas</taxon>
    </lineage>
</organism>
<evidence type="ECO:0000256" key="3">
    <source>
        <dbReference type="ARBA" id="ARBA00022452"/>
    </source>
</evidence>
<dbReference type="GO" id="GO:0009279">
    <property type="term" value="C:cell outer membrane"/>
    <property type="evidence" value="ECO:0007669"/>
    <property type="project" value="UniProtKB-SubCell"/>
</dbReference>
<dbReference type="Proteomes" id="UP000031518">
    <property type="component" value="Unassembled WGS sequence"/>
</dbReference>
<evidence type="ECO:0000256" key="1">
    <source>
        <dbReference type="ARBA" id="ARBA00004571"/>
    </source>
</evidence>
<reference evidence="12 13" key="2">
    <citation type="submission" date="2015-01" db="EMBL/GenBank/DDBJ databases">
        <title>Complete genome sequence of Pyrinomonas methylaliphatogenes type strain K22T.</title>
        <authorList>
            <person name="Lee K.C.Y."/>
            <person name="Power J.F."/>
            <person name="Dunfield P.F."/>
            <person name="Morgan X.C."/>
            <person name="Huttenhower C."/>
            <person name="Stott M.B."/>
        </authorList>
    </citation>
    <scope>NUCLEOTIDE SEQUENCE [LARGE SCALE GENOMIC DNA]</scope>
    <source>
        <strain evidence="12 13">K22</strain>
    </source>
</reference>
<gene>
    <name evidence="12" type="ORF">PYK22_01836</name>
</gene>
<keyword evidence="13" id="KW-1185">Reference proteome</keyword>
<dbReference type="InterPro" id="IPR012910">
    <property type="entry name" value="Plug_dom"/>
</dbReference>
<dbReference type="InterPro" id="IPR000531">
    <property type="entry name" value="Beta-barrel_TonB"/>
</dbReference>
<dbReference type="InterPro" id="IPR037066">
    <property type="entry name" value="Plug_dom_sf"/>
</dbReference>
<evidence type="ECO:0000256" key="5">
    <source>
        <dbReference type="ARBA" id="ARBA00023077"/>
    </source>
</evidence>
<dbReference type="EMBL" id="CBXV010000006">
    <property type="protein sequence ID" value="CDM65829.1"/>
    <property type="molecule type" value="Genomic_DNA"/>
</dbReference>
<feature type="domain" description="TonB-dependent receptor-like beta-barrel" evidence="10">
    <location>
        <begin position="369"/>
        <end position="762"/>
    </location>
</feature>
<keyword evidence="3 8" id="KW-1134">Transmembrane beta strand</keyword>
<keyword evidence="6 8" id="KW-0472">Membrane</keyword>
<keyword evidence="4 8" id="KW-0812">Transmembrane</keyword>
<evidence type="ECO:0000313" key="12">
    <source>
        <dbReference type="EMBL" id="CDM65829.1"/>
    </source>
</evidence>
<keyword evidence="2 8" id="KW-0813">Transport</keyword>
<dbReference type="AlphaFoldDB" id="A0A0B6WZU0"/>
<dbReference type="PANTHER" id="PTHR30069">
    <property type="entry name" value="TONB-DEPENDENT OUTER MEMBRANE RECEPTOR"/>
    <property type="match status" value="1"/>
</dbReference>
<reference evidence="12 13" key="1">
    <citation type="submission" date="2013-12" db="EMBL/GenBank/DDBJ databases">
        <authorList>
            <person name="Stott M."/>
        </authorList>
    </citation>
    <scope>NUCLEOTIDE SEQUENCE [LARGE SCALE GENOMIC DNA]</scope>
    <source>
        <strain evidence="12 13">K22</strain>
    </source>
</reference>
<dbReference type="PANTHER" id="PTHR30069:SF28">
    <property type="entry name" value="TONB-DEPENDENT RECEPTOR YNCD-RELATED"/>
    <property type="match status" value="1"/>
</dbReference>
<dbReference type="SUPFAM" id="SSF56935">
    <property type="entry name" value="Porins"/>
    <property type="match status" value="1"/>
</dbReference>
<proteinExistence type="inferred from homology"/>
<accession>A0A0B6WZU0</accession>
<dbReference type="GO" id="GO:0044718">
    <property type="term" value="P:siderophore transmembrane transport"/>
    <property type="evidence" value="ECO:0007669"/>
    <property type="project" value="TreeGrafter"/>
</dbReference>
<evidence type="ECO:0000256" key="6">
    <source>
        <dbReference type="ARBA" id="ARBA00023136"/>
    </source>
</evidence>
<evidence type="ECO:0000259" key="10">
    <source>
        <dbReference type="Pfam" id="PF00593"/>
    </source>
</evidence>
<keyword evidence="7 8" id="KW-0998">Cell outer membrane</keyword>
<comment type="subcellular location">
    <subcellularLocation>
        <location evidence="1 8">Cell outer membrane</location>
        <topology evidence="1 8">Multi-pass membrane protein</topology>
    </subcellularLocation>
</comment>
<evidence type="ECO:0000256" key="9">
    <source>
        <dbReference type="RuleBase" id="RU003357"/>
    </source>
</evidence>
<protein>
    <submittedName>
        <fullName evidence="12">Outer membrane receptor protein</fullName>
    </submittedName>
</protein>
<keyword evidence="5 9" id="KW-0798">TonB box</keyword>
<dbReference type="InterPro" id="IPR039426">
    <property type="entry name" value="TonB-dep_rcpt-like"/>
</dbReference>
<comment type="similarity">
    <text evidence="8 9">Belongs to the TonB-dependent receptor family.</text>
</comment>
<evidence type="ECO:0000256" key="8">
    <source>
        <dbReference type="PROSITE-ProRule" id="PRU01360"/>
    </source>
</evidence>
<evidence type="ECO:0000256" key="2">
    <source>
        <dbReference type="ARBA" id="ARBA00022448"/>
    </source>
</evidence>
<dbReference type="Pfam" id="PF00593">
    <property type="entry name" value="TonB_dep_Rec_b-barrel"/>
    <property type="match status" value="1"/>
</dbReference>
<evidence type="ECO:0000256" key="7">
    <source>
        <dbReference type="ARBA" id="ARBA00023237"/>
    </source>
</evidence>
<dbReference type="Gene3D" id="2.170.130.10">
    <property type="entry name" value="TonB-dependent receptor, plug domain"/>
    <property type="match status" value="1"/>
</dbReference>
<dbReference type="Gene3D" id="2.40.170.20">
    <property type="entry name" value="TonB-dependent receptor, beta-barrel domain"/>
    <property type="match status" value="1"/>
</dbReference>
<evidence type="ECO:0000313" key="13">
    <source>
        <dbReference type="Proteomes" id="UP000031518"/>
    </source>
</evidence>
<dbReference type="InterPro" id="IPR008969">
    <property type="entry name" value="CarboxyPept-like_regulatory"/>
</dbReference>
<dbReference type="PROSITE" id="PS52016">
    <property type="entry name" value="TONB_DEPENDENT_REC_3"/>
    <property type="match status" value="1"/>
</dbReference>
<feature type="domain" description="TonB-dependent receptor plug" evidence="11">
    <location>
        <begin position="182"/>
        <end position="269"/>
    </location>
</feature>
<evidence type="ECO:0000259" key="11">
    <source>
        <dbReference type="Pfam" id="PF07715"/>
    </source>
</evidence>
<dbReference type="InterPro" id="IPR036942">
    <property type="entry name" value="Beta-barrel_TonB_sf"/>
</dbReference>
<name>A0A0B6WZU0_9BACT</name>
<evidence type="ECO:0000256" key="4">
    <source>
        <dbReference type="ARBA" id="ARBA00022692"/>
    </source>
</evidence>
<dbReference type="RefSeq" id="WP_041976410.1">
    <property type="nucleotide sequence ID" value="NZ_CBXV010000006.1"/>
</dbReference>
<dbReference type="GO" id="GO:0015344">
    <property type="term" value="F:siderophore uptake transmembrane transporter activity"/>
    <property type="evidence" value="ECO:0007669"/>
    <property type="project" value="TreeGrafter"/>
</dbReference>